<accession>A0ABQ0X0J6</accession>
<dbReference type="EMBL" id="BJZR01000004">
    <property type="protein sequence ID" value="GEO90953.1"/>
    <property type="molecule type" value="Genomic_DNA"/>
</dbReference>
<dbReference type="Proteomes" id="UP000321155">
    <property type="component" value="Unassembled WGS sequence"/>
</dbReference>
<reference evidence="1 2" key="1">
    <citation type="submission" date="2019-07" db="EMBL/GenBank/DDBJ databases">
        <title>Whole genome shotgun sequence of Kocuria flava NBRC 107626.</title>
        <authorList>
            <person name="Hosoyama A."/>
            <person name="Uohara A."/>
            <person name="Ohji S."/>
            <person name="Ichikawa N."/>
        </authorList>
    </citation>
    <scope>NUCLEOTIDE SEQUENCE [LARGE SCALE GENOMIC DNA]</scope>
    <source>
        <strain evidence="1 2">NBRC 107626</strain>
    </source>
</reference>
<name>A0ABQ0X0J6_9MICC</name>
<evidence type="ECO:0000313" key="2">
    <source>
        <dbReference type="Proteomes" id="UP000321155"/>
    </source>
</evidence>
<keyword evidence="2" id="KW-1185">Reference proteome</keyword>
<dbReference type="Pfam" id="PF21172">
    <property type="entry name" value="CueP"/>
    <property type="match status" value="1"/>
</dbReference>
<dbReference type="InterPro" id="IPR047808">
    <property type="entry name" value="CueP-like"/>
</dbReference>
<sequence>MRTQAHWHAARVPSAASVSSRTARSLITGSAAATPVGAASLSFCSRGQSRCAAIAPYREQTHDCHFHSLTTCLGELPNTEVQLTLTGEDGKVLLDETRQTYDNGFVGIWVPRGIEATLTIEHEGQSGTATVSTTDEDDPSCITTLQLT</sequence>
<organism evidence="1 2">
    <name type="scientific">Kocuria flava</name>
    <dbReference type="NCBI Taxonomy" id="446860"/>
    <lineage>
        <taxon>Bacteria</taxon>
        <taxon>Bacillati</taxon>
        <taxon>Actinomycetota</taxon>
        <taxon>Actinomycetes</taxon>
        <taxon>Micrococcales</taxon>
        <taxon>Micrococcaceae</taxon>
        <taxon>Kocuria</taxon>
    </lineage>
</organism>
<protein>
    <submittedName>
        <fullName evidence="1">Uncharacterized protein</fullName>
    </submittedName>
</protein>
<comment type="caution">
    <text evidence="1">The sequence shown here is derived from an EMBL/GenBank/DDBJ whole genome shotgun (WGS) entry which is preliminary data.</text>
</comment>
<dbReference type="NCBIfam" id="NF038094">
    <property type="entry name" value="CueP_fam"/>
    <property type="match status" value="1"/>
</dbReference>
<dbReference type="Gene3D" id="2.60.40.3700">
    <property type="match status" value="1"/>
</dbReference>
<proteinExistence type="predicted"/>
<dbReference type="RefSeq" id="WP_236944978.1">
    <property type="nucleotide sequence ID" value="NZ_BJZR01000004.1"/>
</dbReference>
<evidence type="ECO:0000313" key="1">
    <source>
        <dbReference type="EMBL" id="GEO90953.1"/>
    </source>
</evidence>
<gene>
    <name evidence="1" type="ORF">KFL01_02590</name>
</gene>